<feature type="compositionally biased region" description="Low complexity" evidence="2">
    <location>
        <begin position="853"/>
        <end position="873"/>
    </location>
</feature>
<feature type="compositionally biased region" description="Acidic residues" evidence="2">
    <location>
        <begin position="778"/>
        <end position="788"/>
    </location>
</feature>
<dbReference type="GO" id="GO:0005938">
    <property type="term" value="C:cell cortex"/>
    <property type="evidence" value="ECO:0007669"/>
    <property type="project" value="InterPro"/>
</dbReference>
<feature type="domain" description="Pleckstrin homology" evidence="3">
    <location>
        <begin position="1010"/>
        <end position="1158"/>
    </location>
</feature>
<feature type="compositionally biased region" description="Basic and acidic residues" evidence="2">
    <location>
        <begin position="329"/>
        <end position="344"/>
    </location>
</feature>
<feature type="region of interest" description="Disordered" evidence="2">
    <location>
        <begin position="1"/>
        <end position="85"/>
    </location>
</feature>
<feature type="region of interest" description="Disordered" evidence="2">
    <location>
        <begin position="255"/>
        <end position="291"/>
    </location>
</feature>
<feature type="compositionally biased region" description="Basic residues" evidence="2">
    <location>
        <begin position="973"/>
        <end position="984"/>
    </location>
</feature>
<dbReference type="EMBL" id="LCZI01000490">
    <property type="protein sequence ID" value="KKZ66430.1"/>
    <property type="molecule type" value="Genomic_DNA"/>
</dbReference>
<feature type="compositionally biased region" description="Low complexity" evidence="2">
    <location>
        <begin position="44"/>
        <end position="59"/>
    </location>
</feature>
<accession>A0A0G2I876</accession>
<dbReference type="SUPFAM" id="SSF57997">
    <property type="entry name" value="Tropomyosin"/>
    <property type="match status" value="1"/>
</dbReference>
<feature type="compositionally biased region" description="Low complexity" evidence="2">
    <location>
        <begin position="1271"/>
        <end position="1285"/>
    </location>
</feature>
<sequence length="1402" mass="154683">MPSDFENDYAYLGTSLPTGKEKKPYRTPSNPMSRRPSLHRRDSSPGPSSSPPRFNSGNRYESDGPVSPIDVANDETISPLDPRRFTPTLHASLVSEILSLRRDMEGKTRAIDSLEMTLENAKGEVESLHETLTKSSKENRSLKRQMQLLEGGSLSAMTELSKERDEALENIADFRKRLEQSQKRARTQEDEIERTQRLWERDKQNWEEERRNWERKVHVVEGRLKVVLNEVAAAQAAAGSFPRIIEGDFDDSVRDGTTARGSDTNSVRSSSVLGRRRTSTASVSTHDGDPHNLRYSVMSLANGHGPKVDGLNLADELAFDEEEEDTLGLDDRPDSRCTVPDERPMSMQSRPMSSMMMARRTLDMPLDGHERFGTPDVLEHPKNLDMILDIEEDEKTTIAVPQLFEYRDVGIQYTPPPSPKIVPEPNGVLPIDNSIVDEVDEVLLVNGKSDSNQERKRMSSSTEITPVYKTKESSTVTMPVHTTSSACQTTAGELPSPPYTPKVQEIPSEDSTPIASPVPVLFATPVVTTASISTQTDDVIIKDKETHRLEQAIRQTMPIPMITIEPPGSNPPSARNSVVLPPQTKSISCQTDIEPPTDLRSFGMQTEEIRIDKRTSKLPAKLLPSAIIDQPMSPESIDLPSPPPMKAFHIPPKSAKRRLRNPPPVEPAPVARAPSNGKEPEKLQAYPGNNDNGPLSEDVNVKTELRRPFRTSSLFAGFEHISDDEWPEPQEDLFSDDDLFNRPLASYTLRSGKLVTKPSPSILDDNPLAERKEHPEDDHDDDDDDDDEQHSPKSISETKAPNGSQQRAVAAGKSSTVKRPPRPLKLGNVAKQPDIRRTAMISSSTAAHQAFRPRSPSAPSIGSSAASTSTATKPPFPVPVRLSSRKIPISASEGAQSPTPYSNGTFPERGMRSREPPLRKVRSAAVVYRTQQHHHHPDRQQSHSPPTMSTSSTCPESPHLPPMPFDEITAPRGGKRSGKMHSNRHPPPPARSHRRDESTNTTNAGLQQTSVVDAIAQTMVGEWMWKYVRRRKSFGMTDNNKDGWELGKTTEEVSANITGNGVRHKRWVWLAPYERAVMWSSKQPTSGSALLGKSGRKLTIQSVLDVKDDNPLPKGSSPGTYFNRSILILTPQRALKFTAMTMERHFVWLTALSFLSHSSMGANDLASLPPVPHEEYRPPPGSSALRRNPIRDSIRVAKGKARPNPANANRSFASHPSAVPELPFDETQGTEPITDAADPPIVPRFSSHSRKRSNTAPRLPPSAFRSFSNHTTAPSTYSTTTAGSSDLYSPSTMGPSGVQSGQSSFSHRTSEASGPSSVGMSNFFEAVGTVRMEAFVDRSEFARQRVGGGHGHRSKHGGGGGGGGSRRRRDAHYWPPNSPETEFYGSEDGDVFFRNDDPFRGF</sequence>
<keyword evidence="1" id="KW-0175">Coiled coil</keyword>
<dbReference type="GO" id="GO:0005543">
    <property type="term" value="F:phospholipid binding"/>
    <property type="evidence" value="ECO:0007669"/>
    <property type="project" value="InterPro"/>
</dbReference>
<dbReference type="PANTHER" id="PTHR28190">
    <property type="entry name" value="NUCLEAR MIGRATION PROTEIN NUM1"/>
    <property type="match status" value="1"/>
</dbReference>
<dbReference type="Pfam" id="PF12814">
    <property type="entry name" value="Mcp5_PH"/>
    <property type="match status" value="1"/>
</dbReference>
<dbReference type="GO" id="GO:0000226">
    <property type="term" value="P:microtubule cytoskeleton organization"/>
    <property type="evidence" value="ECO:0007669"/>
    <property type="project" value="TreeGrafter"/>
</dbReference>
<evidence type="ECO:0000256" key="1">
    <source>
        <dbReference type="SAM" id="Coils"/>
    </source>
</evidence>
<feature type="region of interest" description="Disordered" evidence="2">
    <location>
        <begin position="650"/>
        <end position="702"/>
    </location>
</feature>
<evidence type="ECO:0000313" key="4">
    <source>
        <dbReference type="EMBL" id="KKZ66430.1"/>
    </source>
</evidence>
<evidence type="ECO:0000256" key="2">
    <source>
        <dbReference type="SAM" id="MobiDB-lite"/>
    </source>
</evidence>
<feature type="region of interest" description="Disordered" evidence="2">
    <location>
        <begin position="1344"/>
        <end position="1390"/>
    </location>
</feature>
<dbReference type="PANTHER" id="PTHR28190:SF2">
    <property type="entry name" value="MIGRATION PROTEIN, PUTATIVE (AFU_ORTHOLOGUE AFUA_2G07730)-RELATED"/>
    <property type="match status" value="1"/>
</dbReference>
<evidence type="ECO:0000259" key="3">
    <source>
        <dbReference type="Pfam" id="PF12814"/>
    </source>
</evidence>
<feature type="compositionally biased region" description="Basic and acidic residues" evidence="2">
    <location>
        <begin position="909"/>
        <end position="918"/>
    </location>
</feature>
<dbReference type="VEuPathDB" id="FungiDB:EMCG_07842"/>
<dbReference type="InterPro" id="IPR053005">
    <property type="entry name" value="Nuclear_Pos-Cytoskel_Interact"/>
</dbReference>
<comment type="caution">
    <text evidence="4">The sequence shown here is derived from an EMBL/GenBank/DDBJ whole genome shotgun (WGS) entry which is preliminary data.</text>
</comment>
<name>A0A0G2I876_9EURO</name>
<protein>
    <recommendedName>
        <fullName evidence="3">Pleckstrin homology domain-containing protein</fullName>
    </recommendedName>
</protein>
<feature type="compositionally biased region" description="Polar residues" evidence="2">
    <location>
        <begin position="792"/>
        <end position="817"/>
    </location>
</feature>
<feature type="region of interest" description="Disordered" evidence="2">
    <location>
        <begin position="747"/>
        <end position="1010"/>
    </location>
</feature>
<dbReference type="Proteomes" id="UP000034164">
    <property type="component" value="Unassembled WGS sequence"/>
</dbReference>
<dbReference type="GO" id="GO:0015631">
    <property type="term" value="F:tubulin binding"/>
    <property type="evidence" value="ECO:0007669"/>
    <property type="project" value="TreeGrafter"/>
</dbReference>
<reference evidence="5" key="1">
    <citation type="journal article" date="2015" name="PLoS Genet.">
        <title>The dynamic genome and transcriptome of the human fungal pathogen Blastomyces and close relative Emmonsia.</title>
        <authorList>
            <person name="Munoz J.F."/>
            <person name="Gauthier G.M."/>
            <person name="Desjardins C.A."/>
            <person name="Gallo J.E."/>
            <person name="Holder J."/>
            <person name="Sullivan T.D."/>
            <person name="Marty A.J."/>
            <person name="Carmen J.C."/>
            <person name="Chen Z."/>
            <person name="Ding L."/>
            <person name="Gujja S."/>
            <person name="Magrini V."/>
            <person name="Misas E."/>
            <person name="Mitreva M."/>
            <person name="Priest M."/>
            <person name="Saif S."/>
            <person name="Whiston E.A."/>
            <person name="Young S."/>
            <person name="Zeng Q."/>
            <person name="Goldman W.E."/>
            <person name="Mardis E.R."/>
            <person name="Taylor J.W."/>
            <person name="McEwen J.G."/>
            <person name="Clay O.K."/>
            <person name="Klein B.S."/>
            <person name="Cuomo C.A."/>
        </authorList>
    </citation>
    <scope>NUCLEOTIDE SEQUENCE [LARGE SCALE GENOMIC DNA]</scope>
    <source>
        <strain evidence="5">UAMH 3008</strain>
    </source>
</reference>
<dbReference type="GO" id="GO:0032065">
    <property type="term" value="P:maintenance of protein location in cell cortex"/>
    <property type="evidence" value="ECO:0007669"/>
    <property type="project" value="InterPro"/>
</dbReference>
<dbReference type="GO" id="GO:0005739">
    <property type="term" value="C:mitochondrion"/>
    <property type="evidence" value="ECO:0007669"/>
    <property type="project" value="TreeGrafter"/>
</dbReference>
<evidence type="ECO:0000313" key="5">
    <source>
        <dbReference type="Proteomes" id="UP000034164"/>
    </source>
</evidence>
<dbReference type="OrthoDB" id="2149224at2759"/>
<feature type="region of interest" description="Disordered" evidence="2">
    <location>
        <begin position="322"/>
        <end position="351"/>
    </location>
</feature>
<dbReference type="InterPro" id="IPR024774">
    <property type="entry name" value="PH_dom-Mcp5-type"/>
</dbReference>
<feature type="compositionally biased region" description="Polar residues" evidence="2">
    <location>
        <begin position="1286"/>
        <end position="1319"/>
    </location>
</feature>
<feature type="compositionally biased region" description="Basic and acidic residues" evidence="2">
    <location>
        <begin position="768"/>
        <end position="777"/>
    </location>
</feature>
<feature type="compositionally biased region" description="Low complexity" evidence="2">
    <location>
        <begin position="942"/>
        <end position="957"/>
    </location>
</feature>
<organism evidence="4 5">
    <name type="scientific">[Emmonsia] crescens</name>
    <dbReference type="NCBI Taxonomy" id="73230"/>
    <lineage>
        <taxon>Eukaryota</taxon>
        <taxon>Fungi</taxon>
        <taxon>Dikarya</taxon>
        <taxon>Ascomycota</taxon>
        <taxon>Pezizomycotina</taxon>
        <taxon>Eurotiomycetes</taxon>
        <taxon>Eurotiomycetidae</taxon>
        <taxon>Onygenales</taxon>
        <taxon>Ajellomycetaceae</taxon>
        <taxon>Emergomyces</taxon>
    </lineage>
</organism>
<gene>
    <name evidence="4" type="ORF">EMCG_07842</name>
</gene>
<feature type="region of interest" description="Disordered" evidence="2">
    <location>
        <begin position="1170"/>
        <end position="1319"/>
    </location>
</feature>
<proteinExistence type="predicted"/>
<feature type="coiled-coil region" evidence="1">
    <location>
        <begin position="104"/>
        <end position="223"/>
    </location>
</feature>
<feature type="compositionally biased region" description="Polar residues" evidence="2">
    <location>
        <begin position="893"/>
        <end position="905"/>
    </location>
</feature>
<feature type="compositionally biased region" description="Polar residues" evidence="2">
    <location>
        <begin position="999"/>
        <end position="1010"/>
    </location>
</feature>
<dbReference type="Gene3D" id="1.10.287.1490">
    <property type="match status" value="1"/>
</dbReference>